<dbReference type="Proteomes" id="UP000678393">
    <property type="component" value="Unassembled WGS sequence"/>
</dbReference>
<name>A0A8S3Z8Y0_9EUPU</name>
<dbReference type="SUPFAM" id="SSF48452">
    <property type="entry name" value="TPR-like"/>
    <property type="match status" value="2"/>
</dbReference>
<feature type="compositionally biased region" description="Polar residues" evidence="3">
    <location>
        <begin position="1058"/>
        <end position="1070"/>
    </location>
</feature>
<dbReference type="SUPFAM" id="SSF52540">
    <property type="entry name" value="P-loop containing nucleoside triphosphate hydrolases"/>
    <property type="match status" value="1"/>
</dbReference>
<dbReference type="PANTHER" id="PTHR45641">
    <property type="entry name" value="TETRATRICOPEPTIDE REPEAT PROTEIN (AFU_ORTHOLOGUE AFUA_6G03870)"/>
    <property type="match status" value="1"/>
</dbReference>
<dbReference type="InterPro" id="IPR027417">
    <property type="entry name" value="P-loop_NTPase"/>
</dbReference>
<dbReference type="AlphaFoldDB" id="A0A8S3Z8Y0"/>
<reference evidence="4" key="1">
    <citation type="submission" date="2021-04" db="EMBL/GenBank/DDBJ databases">
        <authorList>
            <consortium name="Molecular Ecology Group"/>
        </authorList>
    </citation>
    <scope>NUCLEOTIDE SEQUENCE</scope>
</reference>
<evidence type="ECO:0000256" key="1">
    <source>
        <dbReference type="ARBA" id="ARBA00022737"/>
    </source>
</evidence>
<feature type="region of interest" description="Disordered" evidence="3">
    <location>
        <begin position="1174"/>
        <end position="1199"/>
    </location>
</feature>
<keyword evidence="1" id="KW-0677">Repeat</keyword>
<proteinExistence type="predicted"/>
<evidence type="ECO:0000313" key="5">
    <source>
        <dbReference type="Proteomes" id="UP000678393"/>
    </source>
</evidence>
<feature type="region of interest" description="Disordered" evidence="3">
    <location>
        <begin position="1051"/>
        <end position="1070"/>
    </location>
</feature>
<dbReference type="PANTHER" id="PTHR45641:SF19">
    <property type="entry name" value="NEPHROCYSTIN-3"/>
    <property type="match status" value="1"/>
</dbReference>
<keyword evidence="5" id="KW-1185">Reference proteome</keyword>
<dbReference type="InterPro" id="IPR011990">
    <property type="entry name" value="TPR-like_helical_dom_sf"/>
</dbReference>
<feature type="non-terminal residue" evidence="4">
    <location>
        <position position="1"/>
    </location>
</feature>
<evidence type="ECO:0000256" key="2">
    <source>
        <dbReference type="ARBA" id="ARBA00022803"/>
    </source>
</evidence>
<dbReference type="EMBL" id="CAJHNH020002225">
    <property type="protein sequence ID" value="CAG5126034.1"/>
    <property type="molecule type" value="Genomic_DNA"/>
</dbReference>
<organism evidence="4 5">
    <name type="scientific">Candidula unifasciata</name>
    <dbReference type="NCBI Taxonomy" id="100452"/>
    <lineage>
        <taxon>Eukaryota</taxon>
        <taxon>Metazoa</taxon>
        <taxon>Spiralia</taxon>
        <taxon>Lophotrochozoa</taxon>
        <taxon>Mollusca</taxon>
        <taxon>Gastropoda</taxon>
        <taxon>Heterobranchia</taxon>
        <taxon>Euthyneura</taxon>
        <taxon>Panpulmonata</taxon>
        <taxon>Eupulmonata</taxon>
        <taxon>Stylommatophora</taxon>
        <taxon>Helicina</taxon>
        <taxon>Helicoidea</taxon>
        <taxon>Geomitridae</taxon>
        <taxon>Candidula</taxon>
    </lineage>
</organism>
<dbReference type="Gene3D" id="3.40.50.300">
    <property type="entry name" value="P-loop containing nucleotide triphosphate hydrolases"/>
    <property type="match status" value="1"/>
</dbReference>
<protein>
    <submittedName>
        <fullName evidence="4">Uncharacterized protein</fullName>
    </submittedName>
</protein>
<gene>
    <name evidence="4" type="ORF">CUNI_LOCUS11592</name>
</gene>
<comment type="caution">
    <text evidence="4">The sequence shown here is derived from an EMBL/GenBank/DDBJ whole genome shotgun (WGS) entry which is preliminary data.</text>
</comment>
<accession>A0A8S3Z8Y0</accession>
<keyword evidence="2" id="KW-0802">TPR repeat</keyword>
<evidence type="ECO:0000313" key="4">
    <source>
        <dbReference type="EMBL" id="CAG5126034.1"/>
    </source>
</evidence>
<dbReference type="OrthoDB" id="6105129at2759"/>
<dbReference type="Gene3D" id="1.25.40.10">
    <property type="entry name" value="Tetratricopeptide repeat domain"/>
    <property type="match status" value="2"/>
</dbReference>
<sequence length="1272" mass="143873">TTHTIRKSTLGPGVSCRATDLVEVSQKDPADPKQRLVQIRKYEQQEIKTSILPGHIIQVCGPPLSGKSTLVQQATECIGERDNFHRIDFKCETAASLNEVLDLIAISLNTQPAPISSVNEEQILYVLTSTLLKFPNVHHILVFHKCHKLRNKAPEADSLGTTFLGFLRRVIDHLSNKLLLTILLTSRKRFQLKGHNTHTVEIGMLNYWDITRILQDYAKNTSLSPYASICLNMLPLPGAVKLFGDKYLADGVRRLAPSLLEEKIANDDQFWSELFKDQLDSVKTWLPGNVLPSIVHFCQFFGSSFHKDHLEYTVARNNKQKLQKLIRYLRQKYIVWSLPGTDRLVVHPLLVYYVHKSSSQKKLVLRGQCYDKSCNRYTDFLCRLLNRVETKMAEKHGKKGLVYGCLALEWPNIRHMIDMAIKCNQNTYKLFLKAAISARGIIFRCFNEEAHDMYEALFECAKKYGTVSEQGMVEALLGHSKAATVVLSKGGTWQQAEACLDSAIEKLRQYGPSFGLMWAIHRKAIIRTRQGKYSESQRMFKDAKSVIVVEADDSELREAFGVSRLQITEEKITGDIYTANAMIFLGENGMAKEKLEDCCEFMQSEFADHPELSTAVNSLGLIEERGNHDLAKALEKYLESYKIRQDYANFNREILVVSLNNIGMILLRQGQLALCKQFLREALNIRRDLGWKHSNTSLSLTHMGVVDFRSGDFAAAYRNTQEADAILQEINSNHDTRLRISNTLGHLSQLLEMERQRGKKEAGIQVETSPQGYFNRSVEMAKRTTGNHSDDGYHHLFLACEHAMLLALGNSEEDYKRHKDIMLPFFEVHETMGKMMFNANERIPKHNDLHKYFSSTDYKAINKRIFVTHLVKACEFCQMAAPFYSAEEMWCTDKPPNIDDSEEDEVTASAVQAHEDELACSSTNNTSEQNDRMPDNLDNADSAISDISNRACTPQDERWMPSAADLSLAYLKSKSREDLEKYKSAYLSTVSDICKQEFGLYTPSDINRQEPQLSTPAGNLNLQYNEQVTPSEILTNNSVVQSRRQDLIPADLQGATPDGSQVNKNSNTENTPAVYEKTLADFTSNNKPSSLVTDSSLNNLHDNARLSMMFATSAYSNANTLKLVNSNDIIEYDDDYSNFTDDDYDGEDHDDGDDVASETYDVNASYQHVHAISSGNEKGHIDSGPSYGFPPKKDQTRSQQSDKLLALQNPEMSLEIKDALNQNFGFGSPVVSLFQHSPANREFHIQVDNKQFQATDQARLQGNNVPNILRNQ</sequence>
<evidence type="ECO:0000256" key="3">
    <source>
        <dbReference type="SAM" id="MobiDB-lite"/>
    </source>
</evidence>